<sequence length="470" mass="51892">KDKDPLPKPWKYLSEAIGAPKFSSGPGVGFRVQLISQSTPTQTPTQTPTPTPSPTVTPSATPSPTPTVSATPTPSPTQTVKDVVYQPPTEPSENIELCKIKDVSKTRGMTGAGFPEWNALTAKSGTVKWALIPIDFSDFPGEANFRARVDEQMKLLTEWFDVVSEGKFKVQWVVADNWVRLPGKSSDYVIPKSVNVNDAANGPKLFQDAMSASDPVFDFTNIQTVNFILPKGQTFIGEGSQGFPWDQVVKDLRTNEGQIASYSIPGTFFDAPEREYWSYWAHEFGHAIGLGHVGGWSELPINTFNPFDILGGQDGPTRELSGWMRFFGRWIPDERVFCRQASQIREIEMTLAPLSGSQPGLRLAILPISQSRAVIIESRRYTKFSCGIDTKNGVLVYIYDATKGHGEEFLIPQAPTTRPIESHNVGKKPCMTTPIPDPLLYEGEKVSVEGLTIQVLLHGNYDRIKITKNS</sequence>
<comment type="caution">
    <text evidence="2">The sequence shown here is derived from an EMBL/GenBank/DDBJ whole genome shotgun (WGS) entry which is preliminary data.</text>
</comment>
<protein>
    <recommendedName>
        <fullName evidence="4">Peptidase M6-like domain-containing protein</fullName>
    </recommendedName>
</protein>
<organism evidence="2 3">
    <name type="scientific">Actinobacteria bacterium BACL2 MAG-121001-bin67</name>
    <dbReference type="NCBI Taxonomy" id="1655572"/>
    <lineage>
        <taxon>Bacteria</taxon>
        <taxon>Bacillati</taxon>
        <taxon>Actinomycetota</taxon>
        <taxon>Actinomycetes</taxon>
        <taxon>Actinomycetes incertae sedis</taxon>
        <taxon>ac1 cluster</taxon>
    </lineage>
</organism>
<reference evidence="2 3" key="1">
    <citation type="submission" date="2015-10" db="EMBL/GenBank/DDBJ databases">
        <title>Metagenome-Assembled Genomes uncover a global brackish microbiome.</title>
        <authorList>
            <person name="Hugerth L.W."/>
            <person name="Larsson J."/>
            <person name="Alneberg J."/>
            <person name="Lindh M.V."/>
            <person name="Legrand C."/>
            <person name="Pinhassi J."/>
            <person name="Andersson A.F."/>
        </authorList>
    </citation>
    <scope>NUCLEOTIDE SEQUENCE [LARGE SCALE GENOMIC DNA]</scope>
    <source>
        <strain evidence="2">BACL2 MAG-121001-bin67</strain>
    </source>
</reference>
<dbReference type="Proteomes" id="UP000053349">
    <property type="component" value="Unassembled WGS sequence"/>
</dbReference>
<name>A0A0R2P118_9ACTN</name>
<accession>A0A0R2P118</accession>
<dbReference type="SUPFAM" id="SSF55486">
    <property type="entry name" value="Metalloproteases ('zincins'), catalytic domain"/>
    <property type="match status" value="1"/>
</dbReference>
<proteinExistence type="predicted"/>
<feature type="compositionally biased region" description="Low complexity" evidence="1">
    <location>
        <begin position="36"/>
        <end position="46"/>
    </location>
</feature>
<evidence type="ECO:0000313" key="2">
    <source>
        <dbReference type="EMBL" id="KRO31697.1"/>
    </source>
</evidence>
<feature type="region of interest" description="Disordered" evidence="1">
    <location>
        <begin position="18"/>
        <end position="90"/>
    </location>
</feature>
<evidence type="ECO:0000313" key="3">
    <source>
        <dbReference type="Proteomes" id="UP000053349"/>
    </source>
</evidence>
<dbReference type="EMBL" id="LIAW01000208">
    <property type="protein sequence ID" value="KRO31697.1"/>
    <property type="molecule type" value="Genomic_DNA"/>
</dbReference>
<evidence type="ECO:0008006" key="4">
    <source>
        <dbReference type="Google" id="ProtNLM"/>
    </source>
</evidence>
<evidence type="ECO:0000256" key="1">
    <source>
        <dbReference type="SAM" id="MobiDB-lite"/>
    </source>
</evidence>
<feature type="compositionally biased region" description="Pro residues" evidence="1">
    <location>
        <begin position="47"/>
        <end position="65"/>
    </location>
</feature>
<dbReference type="AlphaFoldDB" id="A0A0R2P118"/>
<feature type="non-terminal residue" evidence="2">
    <location>
        <position position="1"/>
    </location>
</feature>
<gene>
    <name evidence="2" type="ORF">ABR64_03290</name>
</gene>
<feature type="compositionally biased region" description="Low complexity" evidence="1">
    <location>
        <begin position="66"/>
        <end position="79"/>
    </location>
</feature>